<dbReference type="GO" id="GO:0016020">
    <property type="term" value="C:membrane"/>
    <property type="evidence" value="ECO:0007669"/>
    <property type="project" value="InterPro"/>
</dbReference>
<reference evidence="19 21" key="1">
    <citation type="journal article" date="2012" name="Nature">
        <title>Algal genomes reveal evolutionary mosaicism and the fate of nucleomorphs.</title>
        <authorList>
            <consortium name="DOE Joint Genome Institute"/>
            <person name="Curtis B.A."/>
            <person name="Tanifuji G."/>
            <person name="Burki F."/>
            <person name="Gruber A."/>
            <person name="Irimia M."/>
            <person name="Maruyama S."/>
            <person name="Arias M.C."/>
            <person name="Ball S.G."/>
            <person name="Gile G.H."/>
            <person name="Hirakawa Y."/>
            <person name="Hopkins J.F."/>
            <person name="Kuo A."/>
            <person name="Rensing S.A."/>
            <person name="Schmutz J."/>
            <person name="Symeonidi A."/>
            <person name="Elias M."/>
            <person name="Eveleigh R.J."/>
            <person name="Herman E.K."/>
            <person name="Klute M.J."/>
            <person name="Nakayama T."/>
            <person name="Obornik M."/>
            <person name="Reyes-Prieto A."/>
            <person name="Armbrust E.V."/>
            <person name="Aves S.J."/>
            <person name="Beiko R.G."/>
            <person name="Coutinho P."/>
            <person name="Dacks J.B."/>
            <person name="Durnford D.G."/>
            <person name="Fast N.M."/>
            <person name="Green B.R."/>
            <person name="Grisdale C.J."/>
            <person name="Hempel F."/>
            <person name="Henrissat B."/>
            <person name="Hoppner M.P."/>
            <person name="Ishida K."/>
            <person name="Kim E."/>
            <person name="Koreny L."/>
            <person name="Kroth P.G."/>
            <person name="Liu Y."/>
            <person name="Malik S.B."/>
            <person name="Maier U.G."/>
            <person name="McRose D."/>
            <person name="Mock T."/>
            <person name="Neilson J.A."/>
            <person name="Onodera N.T."/>
            <person name="Poole A.M."/>
            <person name="Pritham E.J."/>
            <person name="Richards T.A."/>
            <person name="Rocap G."/>
            <person name="Roy S.W."/>
            <person name="Sarai C."/>
            <person name="Schaack S."/>
            <person name="Shirato S."/>
            <person name="Slamovits C.H."/>
            <person name="Spencer D.F."/>
            <person name="Suzuki S."/>
            <person name="Worden A.Z."/>
            <person name="Zauner S."/>
            <person name="Barry K."/>
            <person name="Bell C."/>
            <person name="Bharti A.K."/>
            <person name="Crow J.A."/>
            <person name="Grimwood J."/>
            <person name="Kramer R."/>
            <person name="Lindquist E."/>
            <person name="Lucas S."/>
            <person name="Salamov A."/>
            <person name="McFadden G.I."/>
            <person name="Lane C.E."/>
            <person name="Keeling P.J."/>
            <person name="Gray M.W."/>
            <person name="Grigoriev I.V."/>
            <person name="Archibald J.M."/>
        </authorList>
    </citation>
    <scope>NUCLEOTIDE SEQUENCE</scope>
    <source>
        <strain evidence="19 21">CCMP2712</strain>
    </source>
</reference>
<dbReference type="UniPathway" id="UPA00378"/>
<keyword evidence="7" id="KW-0328">Glycosyltransferase</keyword>
<keyword evidence="9 16" id="KW-0812">Transmembrane</keyword>
<dbReference type="GO" id="GO:0018279">
    <property type="term" value="P:protein N-linked glycosylation via asparagine"/>
    <property type="evidence" value="ECO:0007669"/>
    <property type="project" value="TreeGrafter"/>
</dbReference>
<gene>
    <name evidence="19" type="ORF">GUITHDRAFT_78856</name>
</gene>
<feature type="transmembrane region" description="Helical" evidence="16">
    <location>
        <begin position="167"/>
        <end position="185"/>
    </location>
</feature>
<evidence type="ECO:0000259" key="17">
    <source>
        <dbReference type="Pfam" id="PF02516"/>
    </source>
</evidence>
<dbReference type="EnsemblProtists" id="EKX36499">
    <property type="protein sequence ID" value="EKX36499"/>
    <property type="gene ID" value="GUITHDRAFT_78856"/>
</dbReference>
<evidence type="ECO:0000256" key="16">
    <source>
        <dbReference type="SAM" id="Phobius"/>
    </source>
</evidence>
<evidence type="ECO:0000256" key="2">
    <source>
        <dbReference type="ARBA" id="ARBA00001946"/>
    </source>
</evidence>
<feature type="transmembrane region" description="Helical" evidence="16">
    <location>
        <begin position="142"/>
        <end position="160"/>
    </location>
</feature>
<dbReference type="InterPro" id="IPR048307">
    <property type="entry name" value="STT3_N"/>
</dbReference>
<dbReference type="GO" id="GO:0043687">
    <property type="term" value="P:post-translational protein modification"/>
    <property type="evidence" value="ECO:0007669"/>
    <property type="project" value="TreeGrafter"/>
</dbReference>
<dbReference type="Pfam" id="PF21436">
    <property type="entry name" value="STT3-PglB_core"/>
    <property type="match status" value="1"/>
</dbReference>
<comment type="subcellular location">
    <subcellularLocation>
        <location evidence="3">Endomembrane system</location>
        <topology evidence="3">Multi-pass membrane protein</topology>
    </subcellularLocation>
</comment>
<dbReference type="EC" id="2.4.99.18" evidence="6"/>
<evidence type="ECO:0000256" key="6">
    <source>
        <dbReference type="ARBA" id="ARBA00012605"/>
    </source>
</evidence>
<dbReference type="PANTHER" id="PTHR13872:SF1">
    <property type="entry name" value="DOLICHYL-DIPHOSPHOOLIGOSACCHARIDE--PROTEIN GLYCOSYLTRANSFERASE SUBUNIT STT3B"/>
    <property type="match status" value="1"/>
</dbReference>
<evidence type="ECO:0000256" key="7">
    <source>
        <dbReference type="ARBA" id="ARBA00022676"/>
    </source>
</evidence>
<dbReference type="InterPro" id="IPR003674">
    <property type="entry name" value="Oligo_trans_STT3"/>
</dbReference>
<dbReference type="EMBL" id="JH993072">
    <property type="protein sequence ID" value="EKX36499.1"/>
    <property type="molecule type" value="Genomic_DNA"/>
</dbReference>
<evidence type="ECO:0000256" key="15">
    <source>
        <dbReference type="ARBA" id="ARBA00048829"/>
    </source>
</evidence>
<organism evidence="19">
    <name type="scientific">Guillardia theta (strain CCMP2712)</name>
    <name type="common">Cryptophyte</name>
    <dbReference type="NCBI Taxonomy" id="905079"/>
    <lineage>
        <taxon>Eukaryota</taxon>
        <taxon>Cryptophyceae</taxon>
        <taxon>Pyrenomonadales</taxon>
        <taxon>Geminigeraceae</taxon>
        <taxon>Guillardia</taxon>
    </lineage>
</organism>
<dbReference type="HOGENOM" id="CLU_009279_0_0_1"/>
<evidence type="ECO:0000256" key="8">
    <source>
        <dbReference type="ARBA" id="ARBA00022679"/>
    </source>
</evidence>
<keyword evidence="11" id="KW-0460">Magnesium</keyword>
<evidence type="ECO:0000256" key="5">
    <source>
        <dbReference type="ARBA" id="ARBA00010810"/>
    </source>
</evidence>
<dbReference type="Proteomes" id="UP000011087">
    <property type="component" value="Unassembled WGS sequence"/>
</dbReference>
<dbReference type="eggNOG" id="KOG2292">
    <property type="taxonomic scope" value="Eukaryota"/>
</dbReference>
<dbReference type="GO" id="GO:0004579">
    <property type="term" value="F:dolichyl-diphosphooligosaccharide-protein glycotransferase activity"/>
    <property type="evidence" value="ECO:0007669"/>
    <property type="project" value="UniProtKB-EC"/>
</dbReference>
<dbReference type="KEGG" id="gtt:GUITHDRAFT_78856"/>
<dbReference type="AlphaFoldDB" id="L1IKP6"/>
<feature type="transmembrane region" description="Helical" evidence="16">
    <location>
        <begin position="115"/>
        <end position="136"/>
    </location>
</feature>
<evidence type="ECO:0000313" key="19">
    <source>
        <dbReference type="EMBL" id="EKX36499.1"/>
    </source>
</evidence>
<dbReference type="GeneID" id="17293254"/>
<comment type="catalytic activity">
    <reaction evidence="15">
        <text>a di-trans,poly-cis-dolichyl diphosphooligosaccharide + L-asparaginyl-[protein] = N(4)-(oligosaccharide-(1-&gt;4)-N-acetyl-beta-D-glucosaminyl-(1-&gt;4)-N-acetyl-beta-D-glucosaminyl)-L-asparaginyl-[protein] + a di-trans,poly-cis-dolichyl diphosphate + H(+)</text>
        <dbReference type="Rhea" id="RHEA:22980"/>
        <dbReference type="Rhea" id="RHEA-COMP:12804"/>
        <dbReference type="Rhea" id="RHEA-COMP:12805"/>
        <dbReference type="Rhea" id="RHEA-COMP:19506"/>
        <dbReference type="Rhea" id="RHEA-COMP:19509"/>
        <dbReference type="ChEBI" id="CHEBI:15378"/>
        <dbReference type="ChEBI" id="CHEBI:50347"/>
        <dbReference type="ChEBI" id="CHEBI:57497"/>
        <dbReference type="ChEBI" id="CHEBI:57570"/>
        <dbReference type="ChEBI" id="CHEBI:132529"/>
        <dbReference type="EC" id="2.4.99.18"/>
    </reaction>
</comment>
<sequence length="764" mass="87563">MIASAASWFLKLNALLFILYISYTIRLHAVQVYGKVIHEFDPWFNYRATDYLVNEINARGFWEGSRSFFNWYDDKVWYPLGRPVGTTIYCGLQFTSAFIYFVLEAIGQPMSLNDVCVYVPSWFASFSCLFVFGMAWEVSRSYNSALAAAFFMAISPAHLMRSVAGGYDNEGIAVAAICGTFYFWVRSLRDSSSWWYGVVTGLMYIYMVAAWGGYIFVLNMIGVHAAVLIMSGRYSQNLWKSYSIFYVMGTLGAIQFPVVGYAPLKSLEQLGPLFVFFWLQLMEVCKRYERAHPDMGERRIRDYYMLVFGGAMVAGLVGIMIFMPRGYLGPISARVRGLFVQHTRTGNPLVDSVAEHQATRDEMYYQYFHIVCYLAPIGFVSMFFNLTDQKLFVITYTAISMYFSRKMIRLILILAPASSVVAGVALELVITWSISQHLEDLEEPADPVTAKSAAAKNVKKAQGKKGKKGGELTSHPFFQELNEIYSENLMLRKVLAGVWLFMTLSGLLYYWVHCHRMAENLSSPSIMLMARSKTGEPVIIDDFRESYWWLRDNTPQDSRVLSWWDYGYQINGIANRTTIADGNTWNHEHIALLGRALVSPVKKAHRIVRHLADYVLVWSTRYGNMWGDDIAKSPHMARIGGSVYKDIKPEDFWQDQSGKPSDMMRKSLIYRTVNFRLDPSIPQFPPDTFEEVFTSKNNMVRIYKVLRVSAKSKAYCSEGRGYKAWYSGKPLLEAYPPGLKKILSQKQDFKQLEDFNRRDEVEED</sequence>
<dbReference type="GO" id="GO:0046872">
    <property type="term" value="F:metal ion binding"/>
    <property type="evidence" value="ECO:0007669"/>
    <property type="project" value="UniProtKB-KW"/>
</dbReference>
<dbReference type="OMA" id="TKELWSP"/>
<evidence type="ECO:0000313" key="20">
    <source>
        <dbReference type="EnsemblProtists" id="EKX36499"/>
    </source>
</evidence>
<comment type="cofactor">
    <cofactor evidence="2">
        <name>Mg(2+)</name>
        <dbReference type="ChEBI" id="CHEBI:18420"/>
    </cofactor>
</comment>
<keyword evidence="21" id="KW-1185">Reference proteome</keyword>
<proteinExistence type="inferred from homology"/>
<evidence type="ECO:0000256" key="10">
    <source>
        <dbReference type="ARBA" id="ARBA00022723"/>
    </source>
</evidence>
<feature type="domain" description="STT3/PglB/AglB core" evidence="18">
    <location>
        <begin position="557"/>
        <end position="615"/>
    </location>
</feature>
<feature type="transmembrane region" description="Helical" evidence="16">
    <location>
        <begin position="84"/>
        <end position="103"/>
    </location>
</feature>
<dbReference type="OrthoDB" id="10261066at2759"/>
<evidence type="ECO:0000259" key="18">
    <source>
        <dbReference type="Pfam" id="PF21436"/>
    </source>
</evidence>
<evidence type="ECO:0000256" key="4">
    <source>
        <dbReference type="ARBA" id="ARBA00004922"/>
    </source>
</evidence>
<dbReference type="PaxDb" id="55529-EKX36499"/>
<evidence type="ECO:0000256" key="9">
    <source>
        <dbReference type="ARBA" id="ARBA00022692"/>
    </source>
</evidence>
<comment type="pathway">
    <text evidence="4">Protein modification; protein glycosylation.</text>
</comment>
<keyword evidence="14" id="KW-0464">Manganese</keyword>
<feature type="transmembrane region" description="Helical" evidence="16">
    <location>
        <begin position="266"/>
        <end position="282"/>
    </location>
</feature>
<evidence type="ECO:0000256" key="1">
    <source>
        <dbReference type="ARBA" id="ARBA00001936"/>
    </source>
</evidence>
<evidence type="ECO:0000256" key="3">
    <source>
        <dbReference type="ARBA" id="ARBA00004127"/>
    </source>
</evidence>
<feature type="domain" description="Oligosaccharyl transferase STT3 N-terminal" evidence="17">
    <location>
        <begin position="21"/>
        <end position="420"/>
    </location>
</feature>
<comment type="similarity">
    <text evidence="5">Belongs to the STT3 family.</text>
</comment>
<feature type="transmembrane region" description="Helical" evidence="16">
    <location>
        <begin position="242"/>
        <end position="260"/>
    </location>
</feature>
<keyword evidence="13 16" id="KW-0472">Membrane</keyword>
<comment type="cofactor">
    <cofactor evidence="1">
        <name>Mn(2+)</name>
        <dbReference type="ChEBI" id="CHEBI:29035"/>
    </cofactor>
</comment>
<evidence type="ECO:0000256" key="13">
    <source>
        <dbReference type="ARBA" id="ARBA00023136"/>
    </source>
</evidence>
<name>L1IKP6_GUITC</name>
<keyword evidence="12 16" id="KW-1133">Transmembrane helix</keyword>
<dbReference type="Gene3D" id="3.40.50.12610">
    <property type="match status" value="1"/>
</dbReference>
<dbReference type="STRING" id="905079.L1IKP6"/>
<feature type="transmembrane region" description="Helical" evidence="16">
    <location>
        <begin position="205"/>
        <end position="230"/>
    </location>
</feature>
<dbReference type="PANTHER" id="PTHR13872">
    <property type="entry name" value="DOLICHYL-DIPHOSPHOOLIGOSACCHARIDE--PROTEIN GLYCOSYLTRANSFERASE SUBUNIT"/>
    <property type="match status" value="1"/>
</dbReference>
<accession>L1IKP6</accession>
<keyword evidence="10" id="KW-0479">Metal-binding</keyword>
<reference evidence="21" key="2">
    <citation type="submission" date="2012-11" db="EMBL/GenBank/DDBJ databases">
        <authorList>
            <person name="Kuo A."/>
            <person name="Curtis B.A."/>
            <person name="Tanifuji G."/>
            <person name="Burki F."/>
            <person name="Gruber A."/>
            <person name="Irimia M."/>
            <person name="Maruyama S."/>
            <person name="Arias M.C."/>
            <person name="Ball S.G."/>
            <person name="Gile G.H."/>
            <person name="Hirakawa Y."/>
            <person name="Hopkins J.F."/>
            <person name="Rensing S.A."/>
            <person name="Schmutz J."/>
            <person name="Symeonidi A."/>
            <person name="Elias M."/>
            <person name="Eveleigh R.J."/>
            <person name="Herman E.K."/>
            <person name="Klute M.J."/>
            <person name="Nakayama T."/>
            <person name="Obornik M."/>
            <person name="Reyes-Prieto A."/>
            <person name="Armbrust E.V."/>
            <person name="Aves S.J."/>
            <person name="Beiko R.G."/>
            <person name="Coutinho P."/>
            <person name="Dacks J.B."/>
            <person name="Durnford D.G."/>
            <person name="Fast N.M."/>
            <person name="Green B.R."/>
            <person name="Grisdale C."/>
            <person name="Hempe F."/>
            <person name="Henrissat B."/>
            <person name="Hoppner M.P."/>
            <person name="Ishida K.-I."/>
            <person name="Kim E."/>
            <person name="Koreny L."/>
            <person name="Kroth P.G."/>
            <person name="Liu Y."/>
            <person name="Malik S.-B."/>
            <person name="Maier U.G."/>
            <person name="McRose D."/>
            <person name="Mock T."/>
            <person name="Neilson J.A."/>
            <person name="Onodera N.T."/>
            <person name="Poole A.M."/>
            <person name="Pritham E.J."/>
            <person name="Richards T.A."/>
            <person name="Rocap G."/>
            <person name="Roy S.W."/>
            <person name="Sarai C."/>
            <person name="Schaack S."/>
            <person name="Shirato S."/>
            <person name="Slamovits C.H."/>
            <person name="Spencer D.F."/>
            <person name="Suzuki S."/>
            <person name="Worden A.Z."/>
            <person name="Zauner S."/>
            <person name="Barry K."/>
            <person name="Bell C."/>
            <person name="Bharti A.K."/>
            <person name="Crow J.A."/>
            <person name="Grimwood J."/>
            <person name="Kramer R."/>
            <person name="Lindquist E."/>
            <person name="Lucas S."/>
            <person name="Salamov A."/>
            <person name="McFadden G.I."/>
            <person name="Lane C.E."/>
            <person name="Keeling P.J."/>
            <person name="Gray M.W."/>
            <person name="Grigoriev I.V."/>
            <person name="Archibald J.M."/>
        </authorList>
    </citation>
    <scope>NUCLEOTIDE SEQUENCE</scope>
    <source>
        <strain evidence="21">CCMP2712</strain>
    </source>
</reference>
<reference evidence="20" key="3">
    <citation type="submission" date="2015-06" db="UniProtKB">
        <authorList>
            <consortium name="EnsemblProtists"/>
        </authorList>
    </citation>
    <scope>IDENTIFICATION</scope>
</reference>
<feature type="transmembrane region" description="Helical" evidence="16">
    <location>
        <begin position="303"/>
        <end position="323"/>
    </location>
</feature>
<evidence type="ECO:0000256" key="14">
    <source>
        <dbReference type="ARBA" id="ARBA00023211"/>
    </source>
</evidence>
<evidence type="ECO:0000256" key="12">
    <source>
        <dbReference type="ARBA" id="ARBA00022989"/>
    </source>
</evidence>
<evidence type="ECO:0000313" key="21">
    <source>
        <dbReference type="Proteomes" id="UP000011087"/>
    </source>
</evidence>
<dbReference type="GO" id="GO:0012505">
    <property type="term" value="C:endomembrane system"/>
    <property type="evidence" value="ECO:0007669"/>
    <property type="project" value="UniProtKB-SubCell"/>
</dbReference>
<dbReference type="Pfam" id="PF02516">
    <property type="entry name" value="STT3"/>
    <property type="match status" value="1"/>
</dbReference>
<feature type="transmembrane region" description="Helical" evidence="16">
    <location>
        <begin position="407"/>
        <end position="434"/>
    </location>
</feature>
<protein>
    <recommendedName>
        <fullName evidence="6">dolichyl-diphosphooligosaccharide--protein glycotransferase</fullName>
        <ecNumber evidence="6">2.4.99.18</ecNumber>
    </recommendedName>
</protein>
<feature type="transmembrane region" description="Helical" evidence="16">
    <location>
        <begin position="494"/>
        <end position="512"/>
    </location>
</feature>
<dbReference type="InterPro" id="IPR048999">
    <property type="entry name" value="STT3-PglB_core"/>
</dbReference>
<keyword evidence="8" id="KW-0808">Transferase</keyword>
<feature type="transmembrane region" description="Helical" evidence="16">
    <location>
        <begin position="12"/>
        <end position="34"/>
    </location>
</feature>
<feature type="transmembrane region" description="Helical" evidence="16">
    <location>
        <begin position="367"/>
        <end position="386"/>
    </location>
</feature>
<dbReference type="RefSeq" id="XP_005823479.1">
    <property type="nucleotide sequence ID" value="XM_005823422.1"/>
</dbReference>
<evidence type="ECO:0000256" key="11">
    <source>
        <dbReference type="ARBA" id="ARBA00022842"/>
    </source>
</evidence>